<evidence type="ECO:0000256" key="11">
    <source>
        <dbReference type="ARBA" id="ARBA00023136"/>
    </source>
</evidence>
<feature type="binding site" evidence="13">
    <location>
        <begin position="83"/>
        <end position="86"/>
    </location>
    <ligand>
        <name>GTP</name>
        <dbReference type="ChEBI" id="CHEBI:37565"/>
        <label>1</label>
    </ligand>
</feature>
<keyword evidence="9" id="KW-0406">Ion transport</keyword>
<evidence type="ECO:0000256" key="9">
    <source>
        <dbReference type="ARBA" id="ARBA00023065"/>
    </source>
</evidence>
<evidence type="ECO:0000256" key="2">
    <source>
        <dbReference type="ARBA" id="ARBA00022448"/>
    </source>
</evidence>
<feature type="transmembrane region" description="Helical" evidence="15">
    <location>
        <begin position="307"/>
        <end position="328"/>
    </location>
</feature>
<evidence type="ECO:0000256" key="4">
    <source>
        <dbReference type="ARBA" id="ARBA00022496"/>
    </source>
</evidence>
<dbReference type="PANTHER" id="PTHR43185:SF1">
    <property type="entry name" value="FE(2+) TRANSPORTER FEOB"/>
    <property type="match status" value="1"/>
</dbReference>
<feature type="region of interest" description="Disordered" evidence="16">
    <location>
        <begin position="1"/>
        <end position="20"/>
    </location>
</feature>
<feature type="transmembrane region" description="Helical" evidence="15">
    <location>
        <begin position="479"/>
        <end position="501"/>
    </location>
</feature>
<keyword evidence="3" id="KW-1003">Cell membrane</keyword>
<feature type="binding site" evidence="13">
    <location>
        <begin position="61"/>
        <end position="65"/>
    </location>
    <ligand>
        <name>GTP</name>
        <dbReference type="ChEBI" id="CHEBI:37565"/>
        <label>1</label>
    </ligand>
</feature>
<dbReference type="GO" id="GO:0005886">
    <property type="term" value="C:plasma membrane"/>
    <property type="evidence" value="ECO:0007669"/>
    <property type="project" value="UniProtKB-SubCell"/>
</dbReference>
<dbReference type="PANTHER" id="PTHR43185">
    <property type="entry name" value="FERROUS IRON TRANSPORT PROTEIN B"/>
    <property type="match status" value="1"/>
</dbReference>
<evidence type="ECO:0000256" key="16">
    <source>
        <dbReference type="SAM" id="MobiDB-lite"/>
    </source>
</evidence>
<reference evidence="19" key="1">
    <citation type="submission" date="2018-03" db="EMBL/GenBank/DDBJ databases">
        <title>Genome sequencing of Melaminivora sp. strain SC2-7.</title>
        <authorList>
            <person name="Kim S.-J."/>
            <person name="Heo J."/>
            <person name="Ahn J.-H."/>
            <person name="Kwon S.-W."/>
        </authorList>
    </citation>
    <scope>NUCLEOTIDE SEQUENCE [LARGE SCALE GENOMIC DNA]</scope>
    <source>
        <strain evidence="19">SC2-7</strain>
    </source>
</reference>
<comment type="subcellular location">
    <subcellularLocation>
        <location evidence="15">Cell inner membrane</location>
        <topology evidence="15">Multi-pass membrane protein</topology>
    </subcellularLocation>
    <subcellularLocation>
        <location evidence="1">Cell membrane</location>
        <topology evidence="1">Multi-pass membrane protein</topology>
    </subcellularLocation>
</comment>
<dbReference type="Pfam" id="PF07670">
    <property type="entry name" value="Gate"/>
    <property type="match status" value="2"/>
</dbReference>
<dbReference type="RefSeq" id="WP_106845890.1">
    <property type="nucleotide sequence ID" value="NZ_CP027792.1"/>
</dbReference>
<comment type="similarity">
    <text evidence="15">Belongs to the TRAFAC class TrmE-Era-EngA-EngB-Septin-like GTPase superfamily. FeoB GTPase (TC 9.A.8) family.</text>
</comment>
<feature type="transmembrane region" description="Helical" evidence="15">
    <location>
        <begin position="642"/>
        <end position="665"/>
    </location>
</feature>
<proteinExistence type="inferred from homology"/>
<keyword evidence="6 13" id="KW-0547">Nucleotide-binding</keyword>
<evidence type="ECO:0000256" key="6">
    <source>
        <dbReference type="ARBA" id="ARBA00022741"/>
    </source>
</evidence>
<dbReference type="OrthoDB" id="9809127at2"/>
<feature type="transmembrane region" description="Helical" evidence="15">
    <location>
        <begin position="605"/>
        <end position="622"/>
    </location>
</feature>
<keyword evidence="14" id="KW-0479">Metal-binding</keyword>
<feature type="domain" description="FeoB-type G" evidence="17">
    <location>
        <begin position="29"/>
        <end position="197"/>
    </location>
</feature>
<keyword evidence="8 15" id="KW-0408">Iron</keyword>
<feature type="transmembrane region" description="Helical" evidence="15">
    <location>
        <begin position="677"/>
        <end position="701"/>
    </location>
</feature>
<dbReference type="InterPro" id="IPR011642">
    <property type="entry name" value="Gate_dom"/>
</dbReference>
<dbReference type="NCBIfam" id="TIGR00437">
    <property type="entry name" value="feoB"/>
    <property type="match status" value="1"/>
</dbReference>
<evidence type="ECO:0000256" key="1">
    <source>
        <dbReference type="ARBA" id="ARBA00004651"/>
    </source>
</evidence>
<dbReference type="InterPro" id="IPR006073">
    <property type="entry name" value="GTP-bd"/>
</dbReference>
<dbReference type="Proteomes" id="UP000241829">
    <property type="component" value="Chromosome"/>
</dbReference>
<evidence type="ECO:0000313" key="19">
    <source>
        <dbReference type="Proteomes" id="UP000241829"/>
    </source>
</evidence>
<feature type="transmembrane region" description="Helical" evidence="15">
    <location>
        <begin position="363"/>
        <end position="387"/>
    </location>
</feature>
<dbReference type="EMBL" id="CP027792">
    <property type="protein sequence ID" value="AVP57334.1"/>
    <property type="molecule type" value="Genomic_DNA"/>
</dbReference>
<keyword evidence="7 15" id="KW-1133">Transmembrane helix</keyword>
<dbReference type="GO" id="GO:0015093">
    <property type="term" value="F:ferrous iron transmembrane transporter activity"/>
    <property type="evidence" value="ECO:0007669"/>
    <property type="project" value="UniProtKB-UniRule"/>
</dbReference>
<keyword evidence="11 15" id="KW-0472">Membrane</keyword>
<feature type="binding site" evidence="14">
    <location>
        <position position="47"/>
    </location>
    <ligand>
        <name>Mg(2+)</name>
        <dbReference type="ChEBI" id="CHEBI:18420"/>
        <label>2</label>
    </ligand>
</feature>
<dbReference type="GO" id="GO:0005525">
    <property type="term" value="F:GTP binding"/>
    <property type="evidence" value="ECO:0007669"/>
    <property type="project" value="UniProtKB-KW"/>
</dbReference>
<dbReference type="PRINTS" id="PR00326">
    <property type="entry name" value="GTP1OBG"/>
</dbReference>
<dbReference type="InterPro" id="IPR003373">
    <property type="entry name" value="Fe2_transport_prot-B"/>
</dbReference>
<dbReference type="GO" id="GO:0046872">
    <property type="term" value="F:metal ion binding"/>
    <property type="evidence" value="ECO:0007669"/>
    <property type="project" value="UniProtKB-KW"/>
</dbReference>
<gene>
    <name evidence="18" type="primary">feoB</name>
    <name evidence="18" type="ORF">C7H73_06370</name>
</gene>
<evidence type="ECO:0000256" key="13">
    <source>
        <dbReference type="PIRSR" id="PIRSR603373-1"/>
    </source>
</evidence>
<comment type="function">
    <text evidence="15">Probable transporter of a GTP-driven Fe(2+) uptake system.</text>
</comment>
<evidence type="ECO:0000256" key="10">
    <source>
        <dbReference type="ARBA" id="ARBA00023134"/>
    </source>
</evidence>
<evidence type="ECO:0000256" key="15">
    <source>
        <dbReference type="RuleBase" id="RU362098"/>
    </source>
</evidence>
<dbReference type="Pfam" id="PF07664">
    <property type="entry name" value="FeoB_C"/>
    <property type="match status" value="1"/>
</dbReference>
<keyword evidence="2 15" id="KW-0813">Transport</keyword>
<keyword evidence="14" id="KW-0460">Magnesium</keyword>
<name>A0A2P1NJT7_9BURK</name>
<feature type="region of interest" description="Disordered" evidence="16">
    <location>
        <begin position="199"/>
        <end position="226"/>
    </location>
</feature>
<evidence type="ECO:0000256" key="14">
    <source>
        <dbReference type="PIRSR" id="PIRSR603373-2"/>
    </source>
</evidence>
<evidence type="ECO:0000256" key="7">
    <source>
        <dbReference type="ARBA" id="ARBA00022989"/>
    </source>
</evidence>
<feature type="transmembrane region" description="Helical" evidence="15">
    <location>
        <begin position="543"/>
        <end position="562"/>
    </location>
</feature>
<accession>A0A2P1NJT7</accession>
<feature type="compositionally biased region" description="Low complexity" evidence="16">
    <location>
        <begin position="211"/>
        <end position="225"/>
    </location>
</feature>
<feature type="binding site" evidence="13">
    <location>
        <begin position="36"/>
        <end position="43"/>
    </location>
    <ligand>
        <name>GTP</name>
        <dbReference type="ChEBI" id="CHEBI:37565"/>
        <label>1</label>
    </ligand>
</feature>
<dbReference type="InterPro" id="IPR030389">
    <property type="entry name" value="G_FEOB_dom"/>
</dbReference>
<protein>
    <recommendedName>
        <fullName evidence="12 15">Ferrous iron transport protein B</fullName>
    </recommendedName>
</protein>
<dbReference type="InterPro" id="IPR011640">
    <property type="entry name" value="Fe2_transport_prot_B_C"/>
</dbReference>
<feature type="binding site" evidence="14">
    <location>
        <position position="50"/>
    </location>
    <ligand>
        <name>Mg(2+)</name>
        <dbReference type="ChEBI" id="CHEBI:18420"/>
        <label>2</label>
    </ligand>
</feature>
<feature type="transmembrane region" description="Helical" evidence="15">
    <location>
        <begin position="574"/>
        <end position="593"/>
    </location>
</feature>
<feature type="binding site" evidence="13">
    <location>
        <begin position="148"/>
        <end position="151"/>
    </location>
    <ligand>
        <name>GTP</name>
        <dbReference type="ChEBI" id="CHEBI:37565"/>
        <label>1</label>
    </ligand>
</feature>
<keyword evidence="19" id="KW-1185">Reference proteome</keyword>
<evidence type="ECO:0000256" key="3">
    <source>
        <dbReference type="ARBA" id="ARBA00022475"/>
    </source>
</evidence>
<dbReference type="AlphaFoldDB" id="A0A2P1NJT7"/>
<dbReference type="InterPro" id="IPR027417">
    <property type="entry name" value="P-loop_NTPase"/>
</dbReference>
<dbReference type="SUPFAM" id="SSF52540">
    <property type="entry name" value="P-loop containing nucleoside triphosphate hydrolases"/>
    <property type="match status" value="1"/>
</dbReference>
<dbReference type="Gene3D" id="3.40.50.300">
    <property type="entry name" value="P-loop containing nucleotide triphosphate hydrolases"/>
    <property type="match status" value="1"/>
</dbReference>
<evidence type="ECO:0000256" key="8">
    <source>
        <dbReference type="ARBA" id="ARBA00023004"/>
    </source>
</evidence>
<keyword evidence="5 15" id="KW-0812">Transmembrane</keyword>
<feature type="compositionally biased region" description="Pro residues" evidence="16">
    <location>
        <begin position="1"/>
        <end position="12"/>
    </location>
</feature>
<keyword evidence="4 15" id="KW-0410">Iron transport</keyword>
<dbReference type="Pfam" id="PF02421">
    <property type="entry name" value="FeoB_N"/>
    <property type="match status" value="1"/>
</dbReference>
<evidence type="ECO:0000259" key="17">
    <source>
        <dbReference type="PROSITE" id="PS51711"/>
    </source>
</evidence>
<evidence type="ECO:0000256" key="5">
    <source>
        <dbReference type="ARBA" id="ARBA00022692"/>
    </source>
</evidence>
<dbReference type="InterPro" id="IPR050860">
    <property type="entry name" value="FeoB_GTPase"/>
</dbReference>
<dbReference type="PROSITE" id="PS51711">
    <property type="entry name" value="G_FEOB"/>
    <property type="match status" value="1"/>
</dbReference>
<organism evidence="18 19">
    <name type="scientific">Pulveribacter suum</name>
    <dbReference type="NCBI Taxonomy" id="2116657"/>
    <lineage>
        <taxon>Bacteria</taxon>
        <taxon>Pseudomonadati</taxon>
        <taxon>Pseudomonadota</taxon>
        <taxon>Betaproteobacteria</taxon>
        <taxon>Burkholderiales</taxon>
        <taxon>Comamonadaceae</taxon>
        <taxon>Pulveribacter</taxon>
    </lineage>
</organism>
<dbReference type="KEGG" id="melm:C7H73_06370"/>
<sequence>MSRPAAPHPPPAGAARQRGRVAVGTTPAALHIALLGNPNCGKTALFNVLTGARQKVANYAGVTVERKEGHFTTPAGRPVRVLDLPGAYSLHAQSLDEAVTRDVVTGRRAGERLPELLVCVTDATHLRLNLRLVLEARRLSLPAVLVLNMSDVAERRGIAIDREVLARELGLPVLSTVGVRAGGADELLAWLDTQALPPPGIPTPAAQSVTRRAAAAEPDGAGRAAGLERASAGRAAGLEPGSAGRAAGLELDSAGRAAGLEMDSAGRAAQVQALHAEVRRIVAAAVTEPPVAHARDDRIDAVLLHPLWGTLILAATLFLMFQAVFSWAEVPMGWIEGATAAGAGWLNVHMAEGPLRSLLAEGLIAGVGGVVVFLPQILVLFAFILALEESGYLPRAAFLLDRLMGTVGLSGRSFIPLLSSFACAVPGIMATRSIPDWRDRLVTILIAPLMTCSARLPVYALLIAAFIPERTVAGLFNLQGLVLFALYLGGIVGAMAVAGVAQLARRGPRVAPLLMELPSYRWPSPRNLALGLWERAGIFMRRVGGIILAVTVLLWFLSSYPAPPAGATGPAIEYSFAGRLGSALAVVFAPIGFNWQISVALVPGMAAREVAVSALGTVYAIAASADDTADQLAPLLAAQWPLATALSLLVWFIFAPQCVSTIAAVRRETGGWRWPAVMTLYLFALAYGASFVTYRLALAFLGG</sequence>
<evidence type="ECO:0000256" key="12">
    <source>
        <dbReference type="NCBIfam" id="TIGR00437"/>
    </source>
</evidence>
<feature type="transmembrane region" description="Helical" evidence="15">
    <location>
        <begin position="441"/>
        <end position="467"/>
    </location>
</feature>
<evidence type="ECO:0000313" key="18">
    <source>
        <dbReference type="EMBL" id="AVP57334.1"/>
    </source>
</evidence>
<keyword evidence="10 13" id="KW-0342">GTP-binding</keyword>
<dbReference type="CDD" id="cd01879">
    <property type="entry name" value="FeoB"/>
    <property type="match status" value="1"/>
</dbReference>
<feature type="binding site" evidence="14">
    <location>
        <position position="51"/>
    </location>
    <ligand>
        <name>Mg(2+)</name>
        <dbReference type="ChEBI" id="CHEBI:18420"/>
        <label>2</label>
    </ligand>
</feature>